<organism evidence="1 2">
    <name type="scientific">Penicillium thymicola</name>
    <dbReference type="NCBI Taxonomy" id="293382"/>
    <lineage>
        <taxon>Eukaryota</taxon>
        <taxon>Fungi</taxon>
        <taxon>Dikarya</taxon>
        <taxon>Ascomycota</taxon>
        <taxon>Pezizomycotina</taxon>
        <taxon>Eurotiomycetes</taxon>
        <taxon>Eurotiomycetidae</taxon>
        <taxon>Eurotiales</taxon>
        <taxon>Aspergillaceae</taxon>
        <taxon>Penicillium</taxon>
    </lineage>
</organism>
<protein>
    <submittedName>
        <fullName evidence="1">Uncharacterized protein</fullName>
    </submittedName>
</protein>
<reference evidence="1" key="1">
    <citation type="submission" date="2015-06" db="EMBL/GenBank/DDBJ databases">
        <authorList>
            <person name="Nguyen H."/>
        </authorList>
    </citation>
    <scope>NUCLEOTIDE SEQUENCE</scope>
    <source>
        <strain evidence="1">DAOM 180753</strain>
    </source>
</reference>
<reference evidence="1" key="2">
    <citation type="journal article" date="2016" name="Fungal Biol.">
        <title>Ochratoxin A production by Penicillium thymicola.</title>
        <authorList>
            <person name="Nguyen H.D.T."/>
            <person name="McMullin D.R."/>
            <person name="Ponomareva E."/>
            <person name="Riley R."/>
            <person name="Pomraning K.R."/>
            <person name="Baker S.E."/>
            <person name="Seifert K.A."/>
        </authorList>
    </citation>
    <scope>NUCLEOTIDE SEQUENCE</scope>
    <source>
        <strain evidence="1">DAOM 180753</strain>
    </source>
</reference>
<comment type="caution">
    <text evidence="1">The sequence shown here is derived from an EMBL/GenBank/DDBJ whole genome shotgun (WGS) entry which is preliminary data.</text>
</comment>
<dbReference type="EMBL" id="LACB01000500">
    <property type="protein sequence ID" value="KAJ9482844.1"/>
    <property type="molecule type" value="Genomic_DNA"/>
</dbReference>
<keyword evidence="2" id="KW-1185">Reference proteome</keyword>
<gene>
    <name evidence="1" type="ORF">VN97_g10572</name>
</gene>
<dbReference type="PROSITE" id="PS51257">
    <property type="entry name" value="PROKAR_LIPOPROTEIN"/>
    <property type="match status" value="1"/>
</dbReference>
<dbReference type="Proteomes" id="UP001227192">
    <property type="component" value="Unassembled WGS sequence"/>
</dbReference>
<evidence type="ECO:0000313" key="2">
    <source>
        <dbReference type="Proteomes" id="UP001227192"/>
    </source>
</evidence>
<name>A0AAI9T9J9_PENTH</name>
<evidence type="ECO:0000313" key="1">
    <source>
        <dbReference type="EMBL" id="KAJ9482844.1"/>
    </source>
</evidence>
<accession>A0AAI9T9J9</accession>
<sequence length="98" mass="10952">MAKTVQDPLDPDVYNPSLSISSSCSFSTGTWSDESVADGANFFEPVAYNNNNDWTPFPDIANEFAPNESNGILPDSVFEHFIDADNGFIRRLTFYFEI</sequence>
<dbReference type="AlphaFoldDB" id="A0AAI9T9J9"/>
<proteinExistence type="predicted"/>